<keyword evidence="4" id="KW-0732">Signal</keyword>
<feature type="region of interest" description="Disordered" evidence="2">
    <location>
        <begin position="537"/>
        <end position="567"/>
    </location>
</feature>
<keyword evidence="1" id="KW-0175">Coiled coil</keyword>
<feature type="coiled-coil region" evidence="1">
    <location>
        <begin position="210"/>
        <end position="237"/>
    </location>
</feature>
<protein>
    <submittedName>
        <fullName evidence="7">DUF2207 domain-containing protein</fullName>
    </submittedName>
</protein>
<dbReference type="RefSeq" id="WP_390252633.1">
    <property type="nucleotide sequence ID" value="NZ_JBHSDT010000008.1"/>
</dbReference>
<keyword evidence="8" id="KW-1185">Reference proteome</keyword>
<evidence type="ECO:0000256" key="3">
    <source>
        <dbReference type="SAM" id="Phobius"/>
    </source>
</evidence>
<keyword evidence="3" id="KW-1133">Transmembrane helix</keyword>
<dbReference type="Pfam" id="PF09972">
    <property type="entry name" value="DUF2207"/>
    <property type="match status" value="1"/>
</dbReference>
<evidence type="ECO:0000259" key="5">
    <source>
        <dbReference type="Pfam" id="PF09972"/>
    </source>
</evidence>
<feature type="transmembrane region" description="Helical" evidence="3">
    <location>
        <begin position="396"/>
        <end position="414"/>
    </location>
</feature>
<feature type="transmembrane region" description="Helical" evidence="3">
    <location>
        <begin position="420"/>
        <end position="440"/>
    </location>
</feature>
<evidence type="ECO:0000256" key="1">
    <source>
        <dbReference type="SAM" id="Coils"/>
    </source>
</evidence>
<organism evidence="7 8">
    <name type="scientific">Gracilibacillus xinjiangensis</name>
    <dbReference type="NCBI Taxonomy" id="1193282"/>
    <lineage>
        <taxon>Bacteria</taxon>
        <taxon>Bacillati</taxon>
        <taxon>Bacillota</taxon>
        <taxon>Bacilli</taxon>
        <taxon>Bacillales</taxon>
        <taxon>Bacillaceae</taxon>
        <taxon>Gracilibacillus</taxon>
    </lineage>
</organism>
<feature type="compositionally biased region" description="Gly residues" evidence="2">
    <location>
        <begin position="547"/>
        <end position="567"/>
    </location>
</feature>
<feature type="domain" description="Predicted membrane protein YciQ-like C-terminal" evidence="6">
    <location>
        <begin position="285"/>
        <end position="458"/>
    </location>
</feature>
<feature type="chain" id="PRO_5046006182" evidence="4">
    <location>
        <begin position="24"/>
        <end position="567"/>
    </location>
</feature>
<gene>
    <name evidence="7" type="ORF">ACFOY7_13560</name>
</gene>
<evidence type="ECO:0000256" key="4">
    <source>
        <dbReference type="SAM" id="SignalP"/>
    </source>
</evidence>
<accession>A0ABV8WXB6</accession>
<feature type="domain" description="DUF2207" evidence="5">
    <location>
        <begin position="27"/>
        <end position="191"/>
    </location>
</feature>
<dbReference type="Pfam" id="PF20990">
    <property type="entry name" value="DUF2207_C"/>
    <property type="match status" value="1"/>
</dbReference>
<keyword evidence="3" id="KW-0472">Membrane</keyword>
<feature type="transmembrane region" description="Helical" evidence="3">
    <location>
        <begin position="237"/>
        <end position="257"/>
    </location>
</feature>
<dbReference type="InterPro" id="IPR048389">
    <property type="entry name" value="YciQ-like_C"/>
</dbReference>
<sequence length="567" mass="63605">MKKTMTLIAFVFAIFLLPQYVLAVDFSIEDTEIHAYLQENGDVQVTEEHTYQFDGEFNGITRTLIPKEQTQIMNFHASENNKNLVVEQEENLYKVYRSGSDEEVKVDLSYTIINGVEVYTDLAQFYWPFVDNRNESTYQNMVIYVHPPQPTEEALALGYDKAYNTSEITSGGIVHFAMGEIESGSKGDIRVAYDASLFPAASLLKDKTIREDIAADKARLEAEAAAYENKQELLSQISPYIAGGFTIYLVALFIVAWRKKHSRLLEAEHSASSLLSIPNQEMSLPATILYMKNMSPNGELLSAALLDLVRKGYARRDGESNFIIVDSKTDYQHERILINWLFYKIGDNGVFSLTDLDAYFKVDKNHSTYQSDFLKWVQAVKDETVDHDLVDKQKGLRWTTAAAALFLIPFSIILGVHSLFMWMSFSIVLSLALMLFAIIYQPRTVEGLRIRQQWKQFSSNYDQISEKEWNEWMSDKQMQAFIYAIGTGNKSMQKKSEYLSKRLPPSFTSDTSMQTNDLVMLMLIASTLNNRFDKADSTVSASTSNGGVSGGGSGVGGGGGGGGSGAF</sequence>
<evidence type="ECO:0000256" key="2">
    <source>
        <dbReference type="SAM" id="MobiDB-lite"/>
    </source>
</evidence>
<dbReference type="InterPro" id="IPR018702">
    <property type="entry name" value="DUF2207"/>
</dbReference>
<evidence type="ECO:0000259" key="6">
    <source>
        <dbReference type="Pfam" id="PF20990"/>
    </source>
</evidence>
<name>A0ABV8WXB6_9BACI</name>
<comment type="caution">
    <text evidence="7">The sequence shown here is derived from an EMBL/GenBank/DDBJ whole genome shotgun (WGS) entry which is preliminary data.</text>
</comment>
<dbReference type="Proteomes" id="UP001595882">
    <property type="component" value="Unassembled WGS sequence"/>
</dbReference>
<evidence type="ECO:0000313" key="7">
    <source>
        <dbReference type="EMBL" id="MFC4404095.1"/>
    </source>
</evidence>
<keyword evidence="3" id="KW-0812">Transmembrane</keyword>
<feature type="signal peptide" evidence="4">
    <location>
        <begin position="1"/>
        <end position="23"/>
    </location>
</feature>
<proteinExistence type="predicted"/>
<reference evidence="8" key="1">
    <citation type="journal article" date="2019" name="Int. J. Syst. Evol. Microbiol.">
        <title>The Global Catalogue of Microorganisms (GCM) 10K type strain sequencing project: providing services to taxonomists for standard genome sequencing and annotation.</title>
        <authorList>
            <consortium name="The Broad Institute Genomics Platform"/>
            <consortium name="The Broad Institute Genome Sequencing Center for Infectious Disease"/>
            <person name="Wu L."/>
            <person name="Ma J."/>
        </authorList>
    </citation>
    <scope>NUCLEOTIDE SEQUENCE [LARGE SCALE GENOMIC DNA]</scope>
    <source>
        <strain evidence="8">CCUG 37865</strain>
    </source>
</reference>
<dbReference type="EMBL" id="JBHSDT010000008">
    <property type="protein sequence ID" value="MFC4404095.1"/>
    <property type="molecule type" value="Genomic_DNA"/>
</dbReference>
<evidence type="ECO:0000313" key="8">
    <source>
        <dbReference type="Proteomes" id="UP001595882"/>
    </source>
</evidence>